<evidence type="ECO:0000256" key="1">
    <source>
        <dbReference type="ARBA" id="ARBA00011764"/>
    </source>
</evidence>
<evidence type="ECO:0000313" key="8">
    <source>
        <dbReference type="EMBL" id="CAH3960763.1"/>
    </source>
</evidence>
<dbReference type="Pfam" id="PF13873">
    <property type="entry name" value="Myb_DNA-bind_5"/>
    <property type="match status" value="1"/>
</dbReference>
<comment type="function">
    <text evidence="5">Involved in transvection phenomena (= synapsis-dependent gene expression), where the synaptic pairing of chromosomes carrying genes with which zeste interacts influences the expression of these genes. Zeste binds to DNA and stimulates transcription from a nearby promoter.</text>
</comment>
<evidence type="ECO:0000256" key="3">
    <source>
        <dbReference type="ARBA" id="ARBA00023015"/>
    </source>
</evidence>
<keyword evidence="3" id="KW-0805">Transcription regulation</keyword>
<organism evidence="8 9">
    <name type="scientific">Pieris brassicae</name>
    <name type="common">White butterfly</name>
    <name type="synonym">Large white butterfly</name>
    <dbReference type="NCBI Taxonomy" id="7116"/>
    <lineage>
        <taxon>Eukaryota</taxon>
        <taxon>Metazoa</taxon>
        <taxon>Ecdysozoa</taxon>
        <taxon>Arthropoda</taxon>
        <taxon>Hexapoda</taxon>
        <taxon>Insecta</taxon>
        <taxon>Pterygota</taxon>
        <taxon>Neoptera</taxon>
        <taxon>Endopterygota</taxon>
        <taxon>Lepidoptera</taxon>
        <taxon>Glossata</taxon>
        <taxon>Ditrysia</taxon>
        <taxon>Papilionoidea</taxon>
        <taxon>Pieridae</taxon>
        <taxon>Pierinae</taxon>
        <taxon>Pieris</taxon>
    </lineage>
</organism>
<dbReference type="Proteomes" id="UP001152562">
    <property type="component" value="Unassembled WGS sequence"/>
</dbReference>
<proteinExistence type="predicted"/>
<comment type="subunit">
    <text evidence="1">Self-associates forming complexes of several hundred monomers.</text>
</comment>
<reference evidence="8" key="1">
    <citation type="submission" date="2022-05" db="EMBL/GenBank/DDBJ databases">
        <authorList>
            <person name="Okamura Y."/>
        </authorList>
    </citation>
    <scope>NUCLEOTIDE SEQUENCE</scope>
</reference>
<comment type="caution">
    <text evidence="8">The sequence shown here is derived from an EMBL/GenBank/DDBJ whole genome shotgun (WGS) entry which is preliminary data.</text>
</comment>
<dbReference type="OrthoDB" id="7489964at2759"/>
<protein>
    <recommendedName>
        <fullName evidence="2">Regulatory protein zeste</fullName>
    </recommendedName>
</protein>
<evidence type="ECO:0000256" key="5">
    <source>
        <dbReference type="ARBA" id="ARBA00025466"/>
    </source>
</evidence>
<dbReference type="EMBL" id="CALOZG010000002">
    <property type="protein sequence ID" value="CAH3960763.1"/>
    <property type="molecule type" value="Genomic_DNA"/>
</dbReference>
<evidence type="ECO:0000256" key="2">
    <source>
        <dbReference type="ARBA" id="ARBA00016807"/>
    </source>
</evidence>
<keyword evidence="4" id="KW-0804">Transcription</keyword>
<keyword evidence="9" id="KW-1185">Reference proteome</keyword>
<evidence type="ECO:0000259" key="7">
    <source>
        <dbReference type="Pfam" id="PF13873"/>
    </source>
</evidence>
<dbReference type="AlphaFoldDB" id="A0A9P0X2N6"/>
<dbReference type="InterPro" id="IPR028002">
    <property type="entry name" value="Myb_DNA-bind_5"/>
</dbReference>
<evidence type="ECO:0000256" key="6">
    <source>
        <dbReference type="SAM" id="Coils"/>
    </source>
</evidence>
<feature type="coiled-coil region" evidence="6">
    <location>
        <begin position="174"/>
        <end position="201"/>
    </location>
</feature>
<keyword evidence="6" id="KW-0175">Coiled coil</keyword>
<gene>
    <name evidence="8" type="ORF">PIBRA_LOCUS1591</name>
</gene>
<name>A0A9P0X2N6_PIEBR</name>
<evidence type="ECO:0000256" key="4">
    <source>
        <dbReference type="ARBA" id="ARBA00023163"/>
    </source>
</evidence>
<sequence length="204" mass="22854">MEPETNKNKGFSKDETLCLLSLIEGSKIINKGAKATSNKLINEEWQRITIALNALMGTCRRSPQQLRLKWENLKINSRKRTTELRMERIKMGGESPDCLASDEILDRVAALLGCTGQGLTANIDGDVTQAIIGDGIVVDDSGQCKTGVKRRLTNADNGVWARNVAIAEYYNTKKKFLDCKLEQIMLENDKLKLEIKKLQEEDEP</sequence>
<evidence type="ECO:0000313" key="9">
    <source>
        <dbReference type="Proteomes" id="UP001152562"/>
    </source>
</evidence>
<feature type="domain" description="Myb/SANT-like DNA-binding" evidence="7">
    <location>
        <begin position="9"/>
        <end position="81"/>
    </location>
</feature>
<accession>A0A9P0X2N6</accession>